<name>A0A915ENX7_9BILA</name>
<dbReference type="WBParaSite" id="jg7358">
    <property type="protein sequence ID" value="jg7358"/>
    <property type="gene ID" value="jg7358"/>
</dbReference>
<organism evidence="1 2">
    <name type="scientific">Ditylenchus dipsaci</name>
    <dbReference type="NCBI Taxonomy" id="166011"/>
    <lineage>
        <taxon>Eukaryota</taxon>
        <taxon>Metazoa</taxon>
        <taxon>Ecdysozoa</taxon>
        <taxon>Nematoda</taxon>
        <taxon>Chromadorea</taxon>
        <taxon>Rhabditida</taxon>
        <taxon>Tylenchina</taxon>
        <taxon>Tylenchomorpha</taxon>
        <taxon>Sphaerularioidea</taxon>
        <taxon>Anguinidae</taxon>
        <taxon>Anguininae</taxon>
        <taxon>Ditylenchus</taxon>
    </lineage>
</organism>
<accession>A0A915ENX7</accession>
<evidence type="ECO:0000313" key="2">
    <source>
        <dbReference type="WBParaSite" id="jg7358"/>
    </source>
</evidence>
<reference evidence="2" key="1">
    <citation type="submission" date="2022-11" db="UniProtKB">
        <authorList>
            <consortium name="WormBaseParasite"/>
        </authorList>
    </citation>
    <scope>IDENTIFICATION</scope>
</reference>
<sequence length="73" mass="8167">MVEVEDIIKKLNDEVVGNKMSKEGYHLSSLIDLAVGSVINQLAFGFRFDGDNLKNSLNCVKQSTKISKTFYIL</sequence>
<dbReference type="AlphaFoldDB" id="A0A915ENX7"/>
<proteinExistence type="predicted"/>
<evidence type="ECO:0000313" key="1">
    <source>
        <dbReference type="Proteomes" id="UP000887574"/>
    </source>
</evidence>
<dbReference type="Proteomes" id="UP000887574">
    <property type="component" value="Unplaced"/>
</dbReference>
<protein>
    <submittedName>
        <fullName evidence="2">Uncharacterized protein</fullName>
    </submittedName>
</protein>
<keyword evidence="1" id="KW-1185">Reference proteome</keyword>